<reference evidence="2" key="1">
    <citation type="submission" date="2022-11" db="UniProtKB">
        <authorList>
            <consortium name="WormBaseParasite"/>
        </authorList>
    </citation>
    <scope>IDENTIFICATION</scope>
</reference>
<accession>A0A915CYC5</accession>
<dbReference type="AlphaFoldDB" id="A0A915CYC5"/>
<evidence type="ECO:0000313" key="2">
    <source>
        <dbReference type="WBParaSite" id="jg13970"/>
    </source>
</evidence>
<evidence type="ECO:0000313" key="1">
    <source>
        <dbReference type="Proteomes" id="UP000887574"/>
    </source>
</evidence>
<dbReference type="Proteomes" id="UP000887574">
    <property type="component" value="Unplaced"/>
</dbReference>
<keyword evidence="1" id="KW-1185">Reference proteome</keyword>
<dbReference type="WBParaSite" id="jg13970">
    <property type="protein sequence ID" value="jg13970"/>
    <property type="gene ID" value="jg13970"/>
</dbReference>
<sequence length="147" mass="16429">MTVGTHDSRVMTVGTHDTQRRINVLELEEVFKSLGAQKQAWYQSFTGNHCRKLLAGDGPKRIADVIAGNSKHSAVEKLLTVLGEAQGLAKAAFLNCAEVEQLSELTKVNEDERRFASIGVREKILKRLMEESYIRNCLFDTHDIVGE</sequence>
<name>A0A915CYC5_9BILA</name>
<organism evidence="1 2">
    <name type="scientific">Ditylenchus dipsaci</name>
    <dbReference type="NCBI Taxonomy" id="166011"/>
    <lineage>
        <taxon>Eukaryota</taxon>
        <taxon>Metazoa</taxon>
        <taxon>Ecdysozoa</taxon>
        <taxon>Nematoda</taxon>
        <taxon>Chromadorea</taxon>
        <taxon>Rhabditida</taxon>
        <taxon>Tylenchina</taxon>
        <taxon>Tylenchomorpha</taxon>
        <taxon>Sphaerularioidea</taxon>
        <taxon>Anguinidae</taxon>
        <taxon>Anguininae</taxon>
        <taxon>Ditylenchus</taxon>
    </lineage>
</organism>
<protein>
    <submittedName>
        <fullName evidence="2">Uncharacterized protein</fullName>
    </submittedName>
</protein>
<proteinExistence type="predicted"/>